<dbReference type="AlphaFoldDB" id="A0A437MGI0"/>
<name>A0A437MGI0_9PROT</name>
<dbReference type="SUPFAM" id="SSF50475">
    <property type="entry name" value="FMN-binding split barrel"/>
    <property type="match status" value="1"/>
</dbReference>
<evidence type="ECO:0000313" key="7">
    <source>
        <dbReference type="Proteomes" id="UP000282957"/>
    </source>
</evidence>
<dbReference type="SMART" id="SM00903">
    <property type="entry name" value="Flavin_Reduct"/>
    <property type="match status" value="1"/>
</dbReference>
<comment type="caution">
    <text evidence="6">The sequence shown here is derived from an EMBL/GenBank/DDBJ whole genome shotgun (WGS) entry which is preliminary data.</text>
</comment>
<keyword evidence="7" id="KW-1185">Reference proteome</keyword>
<dbReference type="RefSeq" id="WP_127787411.1">
    <property type="nucleotide sequence ID" value="NZ_SACL01000003.1"/>
</dbReference>
<protein>
    <submittedName>
        <fullName evidence="6">Flavin reductase family protein</fullName>
    </submittedName>
</protein>
<accession>A0A437MGI0</accession>
<comment type="cofactor">
    <cofactor evidence="1">
        <name>FMN</name>
        <dbReference type="ChEBI" id="CHEBI:58210"/>
    </cofactor>
</comment>
<dbReference type="EMBL" id="SACL01000003">
    <property type="protein sequence ID" value="RVT96760.1"/>
    <property type="molecule type" value="Genomic_DNA"/>
</dbReference>
<sequence>MRIDAHSLSKSSAYKLLTGVVVPRPIAWVSTVSPMGVTNIAPFSCFTFVSADPPMLGFNAGLRDGQRKDTTRNIVAGGGAMVHIVDEALLHPMHRSAADYGPDESEIELLGLETVPGELVEAPRLVAAPIAMECVFERAVSFGRSGAEFVVCEVKRFHIADHLLAGDRVDTSLLRPVARLAGPVYSTLGEIIRFERSEIS</sequence>
<dbReference type="GO" id="GO:0016646">
    <property type="term" value="F:oxidoreductase activity, acting on the CH-NH group of donors, NAD or NADP as acceptor"/>
    <property type="evidence" value="ECO:0007669"/>
    <property type="project" value="UniProtKB-ARBA"/>
</dbReference>
<gene>
    <name evidence="6" type="ORF">EOD42_10135</name>
</gene>
<reference evidence="6 7" key="1">
    <citation type="submission" date="2019-01" db="EMBL/GenBank/DDBJ databases">
        <authorList>
            <person name="Chen W.-M."/>
        </authorList>
    </citation>
    <scope>NUCLEOTIDE SEQUENCE [LARGE SCALE GENOMIC DNA]</scope>
    <source>
        <strain evidence="6 7">CCP-6</strain>
    </source>
</reference>
<evidence type="ECO:0000256" key="2">
    <source>
        <dbReference type="ARBA" id="ARBA00022630"/>
    </source>
</evidence>
<evidence type="ECO:0000256" key="1">
    <source>
        <dbReference type="ARBA" id="ARBA00001917"/>
    </source>
</evidence>
<proteinExistence type="inferred from homology"/>
<dbReference type="OrthoDB" id="9783347at2"/>
<evidence type="ECO:0000259" key="5">
    <source>
        <dbReference type="SMART" id="SM00903"/>
    </source>
</evidence>
<dbReference type="Gene3D" id="2.30.110.10">
    <property type="entry name" value="Electron Transport, Fmn-binding Protein, Chain A"/>
    <property type="match status" value="1"/>
</dbReference>
<dbReference type="Proteomes" id="UP000282957">
    <property type="component" value="Unassembled WGS sequence"/>
</dbReference>
<dbReference type="InterPro" id="IPR002563">
    <property type="entry name" value="Flavin_Rdtase-like_dom"/>
</dbReference>
<dbReference type="InterPro" id="IPR012349">
    <property type="entry name" value="Split_barrel_FMN-bd"/>
</dbReference>
<dbReference type="Pfam" id="PF01613">
    <property type="entry name" value="Flavin_Reduct"/>
    <property type="match status" value="1"/>
</dbReference>
<dbReference type="PANTHER" id="PTHR33798:SF5">
    <property type="entry name" value="FLAVIN REDUCTASE LIKE DOMAIN-CONTAINING PROTEIN"/>
    <property type="match status" value="1"/>
</dbReference>
<dbReference type="PANTHER" id="PTHR33798">
    <property type="entry name" value="FLAVOPROTEIN OXYGENASE"/>
    <property type="match status" value="1"/>
</dbReference>
<evidence type="ECO:0000313" key="6">
    <source>
        <dbReference type="EMBL" id="RVT96760.1"/>
    </source>
</evidence>
<comment type="similarity">
    <text evidence="4">Belongs to the flavoredoxin family.</text>
</comment>
<evidence type="ECO:0000256" key="3">
    <source>
        <dbReference type="ARBA" id="ARBA00022643"/>
    </source>
</evidence>
<keyword evidence="2" id="KW-0285">Flavoprotein</keyword>
<keyword evidence="3" id="KW-0288">FMN</keyword>
<feature type="domain" description="Flavin reductase like" evidence="5">
    <location>
        <begin position="19"/>
        <end position="169"/>
    </location>
</feature>
<evidence type="ECO:0000256" key="4">
    <source>
        <dbReference type="ARBA" id="ARBA00038054"/>
    </source>
</evidence>
<dbReference type="GO" id="GO:0010181">
    <property type="term" value="F:FMN binding"/>
    <property type="evidence" value="ECO:0007669"/>
    <property type="project" value="InterPro"/>
</dbReference>
<organism evidence="6 7">
    <name type="scientific">Rhodovarius crocodyli</name>
    <dbReference type="NCBI Taxonomy" id="1979269"/>
    <lineage>
        <taxon>Bacteria</taxon>
        <taxon>Pseudomonadati</taxon>
        <taxon>Pseudomonadota</taxon>
        <taxon>Alphaproteobacteria</taxon>
        <taxon>Acetobacterales</taxon>
        <taxon>Roseomonadaceae</taxon>
        <taxon>Rhodovarius</taxon>
    </lineage>
</organism>